<proteinExistence type="predicted"/>
<dbReference type="RefSeq" id="WP_226592420.1">
    <property type="nucleotide sequence ID" value="NZ_BLAY01000229.1"/>
</dbReference>
<dbReference type="InterPro" id="IPR006626">
    <property type="entry name" value="PbH1"/>
</dbReference>
<gene>
    <name evidence="2" type="ORF">MiSe_83500</name>
</gene>
<dbReference type="InterPro" id="IPR011049">
    <property type="entry name" value="Serralysin-like_metalloprot_C"/>
</dbReference>
<dbReference type="Pfam" id="PF14252">
    <property type="entry name" value="DUF4347"/>
    <property type="match status" value="1"/>
</dbReference>
<dbReference type="SUPFAM" id="SSF101898">
    <property type="entry name" value="NHL repeat"/>
    <property type="match status" value="2"/>
</dbReference>
<dbReference type="Pfam" id="PF00353">
    <property type="entry name" value="HemolysinCabind"/>
    <property type="match status" value="1"/>
</dbReference>
<dbReference type="InterPro" id="IPR038081">
    <property type="entry name" value="CalX-like_sf"/>
</dbReference>
<evidence type="ECO:0000313" key="3">
    <source>
        <dbReference type="Proteomes" id="UP001050975"/>
    </source>
</evidence>
<dbReference type="PANTHER" id="PTHR35580:SF1">
    <property type="entry name" value="PHYTASE-LIKE DOMAIN-CONTAINING PROTEIN"/>
    <property type="match status" value="1"/>
</dbReference>
<dbReference type="InterPro" id="IPR011050">
    <property type="entry name" value="Pectin_lyase_fold/virulence"/>
</dbReference>
<dbReference type="GO" id="GO:0005509">
    <property type="term" value="F:calcium ion binding"/>
    <property type="evidence" value="ECO:0007669"/>
    <property type="project" value="InterPro"/>
</dbReference>
<dbReference type="SUPFAM" id="SSF141072">
    <property type="entry name" value="CalX-like"/>
    <property type="match status" value="2"/>
</dbReference>
<dbReference type="EMBL" id="BLAY01000229">
    <property type="protein sequence ID" value="GET43525.1"/>
    <property type="molecule type" value="Genomic_DNA"/>
</dbReference>
<keyword evidence="3" id="KW-1185">Reference proteome</keyword>
<comment type="caution">
    <text evidence="2">The sequence shown here is derived from an EMBL/GenBank/DDBJ whole genome shotgun (WGS) entry which is preliminary data.</text>
</comment>
<name>A0AAV3XSR1_9CYAN</name>
<accession>A0AAV3XSR1</accession>
<dbReference type="Gene3D" id="2.60.40.2030">
    <property type="match status" value="2"/>
</dbReference>
<sequence>MNFNTTSAFAHSPTDDARSVVFIDPKVSDYQDLLSGVRSGVERYVLDPSQDAIAQITQILANHPEITSLHLIAHGIPGCLFLGNTQLCLDTLEDYAHQLQQWFKKPLGTRHSLHLYGCHVAAGDAGAEFIAKLHQLTGANIAASTTAVGNPALGGNWELDATLGEKVFLQPLPAETLASYPHILSEPLEYSWARGFGGSGDDDGYRIAVDREGNVYTTGVFQGTVDFDPGIGTYNLTSAGDTDIFISKLDRNGKFVWAQSYGDTGGDRGFGITVDSAGNVYATGHFQGTVDFDPSSSVQNLTRTGGTDAFISKLDSSGNLIWVKQYQGSGNSNPYEIKLDAAGNIYTTGQFNGSIDLDPGAGTANITALGSYWGDIWVSKLDSSGNFLWAQGIQGYGNEHPQRMTVDSAGNTYLTGAFFGTLDVSPGSNAPDFTASGVDSFLVKLDSSGNHVWSQQISRGAGDYAYGVAVDGAGNVYINGAIDTNSFISKFDSAGNALWTKDFPNSSGLGISLDSAGNIHTTGQFQGTVDFDPGSGVFNLTSNGGYDIFTLELDSNGNFLWATGAGGAGNDAAIDIDATQAGAIYTTGQFQNTASFGAGIDPITSQASFDIFVAKLGGLATVTLTAVDSTATESGNDTGTYRISRDNNISGDLLVKLNLSSSTDLNPSDYTLSGGNITINGTTATVVIPAGQSFVDLTLTASDDLPAEAAESLTLSLVADAAYNLGNVTTGTVTIAANDFVVTNTNDSREGSLRQAIVNANASAGANTITFGGSVFTDATPDVITLTTGQLTLSDNTTILGTGANNLTISGNNASRVLEINSGVTATLQDLTIANGNAGLAEGGGINNQGNLTLNNSSLNSNYAHTQGAAIWNNSILTVNNSKFQGNSTDTYNGPGGGGAGGGIFNSGGTVTVNNSTFTEAAVRDGGGIFNHNGGNLTVNSSTFSNSQSNGGGGIFNALGTATINNSTISGNRAYGWGAGLWNAPGSTMTLSNSTVSGNSSGVGGGGIWNEGGNLTVGNSTVTGNSAGYYGGGIWSNAVVNVSNSIVAGNSASLGAEVNNAGGSFTSLGYNLVGQNGNGGGFSTVATDIVLPGAIGTAIQPLANNGGPTQTHALVAGSPAVNAGNNVGAPATDQRGSSRIVGGNIDIGAVESSFKSTLTLTAIDDSATESGNNPGTYRISRGNDTGGNLTVNLNLSGSTDLNPSDYTLSGGSITINGTTATVVIPAGQSFVDLTLTASDDLPAEAAESLTLSLVADAAYNLGNVTTGTVTIAANDFVVTNTNDSREGSLRQAIVNANASAGANTITFGGSVFTDATPDVITLTTGQLTLSDNTTILGTGANNLTISGNNASRVFEINSGVTATLNDLTVTNGNGGAAAGGISNGGVLTLNRSALTGNQADRGGGIVNSGTLTLSNSTVNNNFARIKGGGIYNGITGVLTLSNSTLSGNSSVNDGGGIFNSSDFSTGGRVTVTNSTLTSNSSSTNGGGIWSSGRVTVSNSIWAGNSAPTGSEVFLYTSTGGTFTSSGYNLVGQNGNGGGFSTVATDIVLPGAIGTAIQPLANNGGPTQTHALVAGSPAMNAGNNALIPIGTTTDQRGTGFDRILGGTVDIGAVESLAQSGKGGNKTFPINQGSGTFTITDFTGVGKDNNPSTAIRAEADTIQFTGADLTADKMLLNQVGANLEITFEGVANTKVVLQNFALENLDNLTRATGANVDLANILFNGQTTPQESFDVVNANFTANSLSHRNSVTFLNELDNSVNGFNNSDDGINGQGGNDILNGLSGDDWLRGGAGSDTLIGGRDNDTLVGGQGADYFSFGVEGDVQPFKALGVDTITDLNLLEGDKIVLSKDTFRALTSPPGSGLVASDFNTVTSDLAAASSSARIVYNSSNGNLFYNPNGNASGFGVGGQFAQLSNAPQLNTSAFLVQV</sequence>
<reference evidence="2" key="1">
    <citation type="submission" date="2019-10" db="EMBL/GenBank/DDBJ databases">
        <title>Draft genome sequece of Microseira wollei NIES-4236.</title>
        <authorList>
            <person name="Yamaguchi H."/>
            <person name="Suzuki S."/>
            <person name="Kawachi M."/>
        </authorList>
    </citation>
    <scope>NUCLEOTIDE SEQUENCE</scope>
    <source>
        <strain evidence="2">NIES-4236</strain>
    </source>
</reference>
<protein>
    <recommendedName>
        <fullName evidence="1">DUF4347 domain-containing protein</fullName>
    </recommendedName>
</protein>
<dbReference type="PANTHER" id="PTHR35580">
    <property type="entry name" value="CELL SURFACE GLYCOPROTEIN (S-LAYER PROTEIN)-LIKE PROTEIN"/>
    <property type="match status" value="1"/>
</dbReference>
<dbReference type="SUPFAM" id="SSF51120">
    <property type="entry name" value="beta-Roll"/>
    <property type="match status" value="1"/>
</dbReference>
<dbReference type="Proteomes" id="UP001050975">
    <property type="component" value="Unassembled WGS sequence"/>
</dbReference>
<evidence type="ECO:0000313" key="2">
    <source>
        <dbReference type="EMBL" id="GET43525.1"/>
    </source>
</evidence>
<organism evidence="2 3">
    <name type="scientific">Microseira wollei NIES-4236</name>
    <dbReference type="NCBI Taxonomy" id="2530354"/>
    <lineage>
        <taxon>Bacteria</taxon>
        <taxon>Bacillati</taxon>
        <taxon>Cyanobacteriota</taxon>
        <taxon>Cyanophyceae</taxon>
        <taxon>Oscillatoriophycideae</taxon>
        <taxon>Aerosakkonematales</taxon>
        <taxon>Aerosakkonemataceae</taxon>
        <taxon>Microseira</taxon>
    </lineage>
</organism>
<dbReference type="InterPro" id="IPR059226">
    <property type="entry name" value="Choice_anch_Q_dom"/>
</dbReference>
<dbReference type="PROSITE" id="PS00330">
    <property type="entry name" value="HEMOLYSIN_CALCIUM"/>
    <property type="match status" value="2"/>
</dbReference>
<dbReference type="InterPro" id="IPR001343">
    <property type="entry name" value="Hemolysn_Ca-bd"/>
</dbReference>
<dbReference type="NCBIfam" id="NF041518">
    <property type="entry name" value="choice_anch_Q"/>
    <property type="match status" value="2"/>
</dbReference>
<dbReference type="PRINTS" id="PR00313">
    <property type="entry name" value="CABNDNGRPT"/>
</dbReference>
<dbReference type="Gene3D" id="2.40.10.500">
    <property type="match status" value="1"/>
</dbReference>
<dbReference type="InterPro" id="IPR018511">
    <property type="entry name" value="Hemolysin-typ_Ca-bd_CS"/>
</dbReference>
<evidence type="ECO:0000259" key="1">
    <source>
        <dbReference type="Pfam" id="PF14252"/>
    </source>
</evidence>
<dbReference type="Pfam" id="PF06739">
    <property type="entry name" value="SBBP"/>
    <property type="match status" value="2"/>
</dbReference>
<feature type="domain" description="DUF4347" evidence="1">
    <location>
        <begin position="20"/>
        <end position="184"/>
    </location>
</feature>
<dbReference type="SUPFAM" id="SSF51126">
    <property type="entry name" value="Pectin lyase-like"/>
    <property type="match status" value="2"/>
</dbReference>
<dbReference type="SMART" id="SM00710">
    <property type="entry name" value="PbH1"/>
    <property type="match status" value="8"/>
</dbReference>
<dbReference type="InterPro" id="IPR010620">
    <property type="entry name" value="SBBP_repeat"/>
</dbReference>
<dbReference type="InterPro" id="IPR052918">
    <property type="entry name" value="Motility_Chemotaxis_Reg"/>
</dbReference>
<dbReference type="InterPro" id="IPR025592">
    <property type="entry name" value="DUF4347"/>
</dbReference>